<evidence type="ECO:0000313" key="1">
    <source>
        <dbReference type="EMBL" id="CAB4581937.1"/>
    </source>
</evidence>
<gene>
    <name evidence="1" type="ORF">UFOPK1726_00990</name>
</gene>
<dbReference type="AlphaFoldDB" id="A0A6J6F0X2"/>
<name>A0A6J6F0X2_9ZZZZ</name>
<protein>
    <submittedName>
        <fullName evidence="1">Unannotated protein</fullName>
    </submittedName>
</protein>
<sequence>MKEESKILYVLEASWYAMVKFAEKECSREIKSAEKILRKHGRLPEKKSKT</sequence>
<organism evidence="1">
    <name type="scientific">freshwater metagenome</name>
    <dbReference type="NCBI Taxonomy" id="449393"/>
    <lineage>
        <taxon>unclassified sequences</taxon>
        <taxon>metagenomes</taxon>
        <taxon>ecological metagenomes</taxon>
    </lineage>
</organism>
<dbReference type="EMBL" id="CAEZTT010000125">
    <property type="protein sequence ID" value="CAB4581937.1"/>
    <property type="molecule type" value="Genomic_DNA"/>
</dbReference>
<proteinExistence type="predicted"/>
<reference evidence="1" key="1">
    <citation type="submission" date="2020-05" db="EMBL/GenBank/DDBJ databases">
        <authorList>
            <person name="Chiriac C."/>
            <person name="Salcher M."/>
            <person name="Ghai R."/>
            <person name="Kavagutti S V."/>
        </authorList>
    </citation>
    <scope>NUCLEOTIDE SEQUENCE</scope>
</reference>
<accession>A0A6J6F0X2</accession>